<dbReference type="PANTHER" id="PTHR48207:SF3">
    <property type="entry name" value="SUCCINATE--HYDROXYMETHYLGLUTARATE COA-TRANSFERASE"/>
    <property type="match status" value="1"/>
</dbReference>
<dbReference type="AlphaFoldDB" id="A0A917YMK4"/>
<evidence type="ECO:0000256" key="1">
    <source>
        <dbReference type="ARBA" id="ARBA00022679"/>
    </source>
</evidence>
<comment type="caution">
    <text evidence="2">The sequence shown here is derived from an EMBL/GenBank/DDBJ whole genome shotgun (WGS) entry which is preliminary data.</text>
</comment>
<gene>
    <name evidence="2" type="ORF">GCM10010991_25470</name>
</gene>
<dbReference type="InterPro" id="IPR050483">
    <property type="entry name" value="CoA-transferase_III_domain"/>
</dbReference>
<dbReference type="InterPro" id="IPR044855">
    <property type="entry name" value="CoA-Trfase_III_dom3_sf"/>
</dbReference>
<sequence length="420" mass="45035">MAKTMQTLPLKGIKVLDLTRVLAGPWTTMSLADLGADVWKIESVKGGDDTRAWSVPNFKGVSTYYLCANRGKHSIALDLKSPEGRAIVLELAARADVMVENFRAGTVDRLGIGYGDIRAINPGIVYCSISGYGQTGPEVTRPGYDFIMQAESGLMSITGQTDGPPNRLGVAFTDVVAGMVATQSVLAALYQRRDTGVGQYIDVALLDSTLNLLINVGTAYLNAGVEAKRYGNAHPTVVPYQLFTASDGPFALAVGNDRMFADFCNLVIDRPDLACDPRYLTSHDRALNRSGLLEEIQTIIATRTTTHWIQACQAADVPAGPVKSVSEALQAPSVVERGVIQRVEHPELGTVSLIRPAQGLAAQVDYKPKAPPMLGEDTRSILRDVLAFDAARIEELLAKGVIGCHDIAAKVDRNIQGATV</sequence>
<dbReference type="RefSeq" id="WP_206665045.1">
    <property type="nucleotide sequence ID" value="NZ_BMLP01000005.1"/>
</dbReference>
<evidence type="ECO:0000313" key="2">
    <source>
        <dbReference type="EMBL" id="GGO34528.1"/>
    </source>
</evidence>
<organism evidence="2 3">
    <name type="scientific">Gemmobacter aquaticus</name>
    <dbReference type="NCBI Taxonomy" id="490185"/>
    <lineage>
        <taxon>Bacteria</taxon>
        <taxon>Pseudomonadati</taxon>
        <taxon>Pseudomonadota</taxon>
        <taxon>Alphaproteobacteria</taxon>
        <taxon>Rhodobacterales</taxon>
        <taxon>Paracoccaceae</taxon>
        <taxon>Gemmobacter</taxon>
    </lineage>
</organism>
<dbReference type="InterPro" id="IPR003673">
    <property type="entry name" value="CoA-Trfase_fam_III"/>
</dbReference>
<dbReference type="Proteomes" id="UP000598196">
    <property type="component" value="Unassembled WGS sequence"/>
</dbReference>
<keyword evidence="3" id="KW-1185">Reference proteome</keyword>
<evidence type="ECO:0000313" key="3">
    <source>
        <dbReference type="Proteomes" id="UP000598196"/>
    </source>
</evidence>
<dbReference type="Gene3D" id="3.30.1540.10">
    <property type="entry name" value="formyl-coa transferase, domain 3"/>
    <property type="match status" value="1"/>
</dbReference>
<name>A0A917YMK4_9RHOB</name>
<keyword evidence="1 2" id="KW-0808">Transferase</keyword>
<dbReference type="InterPro" id="IPR023606">
    <property type="entry name" value="CoA-Trfase_III_dom_1_sf"/>
</dbReference>
<dbReference type="Pfam" id="PF02515">
    <property type="entry name" value="CoA_transf_3"/>
    <property type="match status" value="1"/>
</dbReference>
<protein>
    <submittedName>
        <fullName evidence="2">CoA transferase</fullName>
    </submittedName>
</protein>
<dbReference type="SUPFAM" id="SSF89796">
    <property type="entry name" value="CoA-transferase family III (CaiB/BaiF)"/>
    <property type="match status" value="1"/>
</dbReference>
<proteinExistence type="predicted"/>
<reference evidence="2 3" key="1">
    <citation type="journal article" date="2014" name="Int. J. Syst. Evol. Microbiol.">
        <title>Complete genome sequence of Corynebacterium casei LMG S-19264T (=DSM 44701T), isolated from a smear-ripened cheese.</title>
        <authorList>
            <consortium name="US DOE Joint Genome Institute (JGI-PGF)"/>
            <person name="Walter F."/>
            <person name="Albersmeier A."/>
            <person name="Kalinowski J."/>
            <person name="Ruckert C."/>
        </authorList>
    </citation>
    <scope>NUCLEOTIDE SEQUENCE [LARGE SCALE GENOMIC DNA]</scope>
    <source>
        <strain evidence="2 3">CGMCC 1.7029</strain>
    </source>
</reference>
<dbReference type="Gene3D" id="3.40.50.10540">
    <property type="entry name" value="Crotonobetainyl-coa:carnitine coa-transferase, domain 1"/>
    <property type="match status" value="1"/>
</dbReference>
<dbReference type="EMBL" id="BMLP01000005">
    <property type="protein sequence ID" value="GGO34528.1"/>
    <property type="molecule type" value="Genomic_DNA"/>
</dbReference>
<dbReference type="GO" id="GO:0008410">
    <property type="term" value="F:CoA-transferase activity"/>
    <property type="evidence" value="ECO:0007669"/>
    <property type="project" value="TreeGrafter"/>
</dbReference>
<dbReference type="PANTHER" id="PTHR48207">
    <property type="entry name" value="SUCCINATE--HYDROXYMETHYLGLUTARATE COA-TRANSFERASE"/>
    <property type="match status" value="1"/>
</dbReference>
<accession>A0A917YMK4</accession>